<dbReference type="RefSeq" id="XP_017774314.1">
    <property type="nucleotide sequence ID" value="XM_017918825.1"/>
</dbReference>
<dbReference type="RefSeq" id="XP_017774331.1">
    <property type="nucleotide sequence ID" value="XM_017918842.1"/>
</dbReference>
<sequence>MGLRFDKWSLLKIFEVAFATSCLITKRVTDDEAASVFLYLQRLSREWSLLNNVTWGKVGSAVADATYGGYLIITCALLVGRLVGELPTQKRVVEIILLGIGAILFVVLGSLEFASLDSVPPDLIDNAAILGTLSLTTGALFLLDLAGPRAKAMPNGIDLHQQQQQQQPRSITRALEIHKMKSRGEPFDLEPEFARVENERNGRIKEVEESAKRFDIYGKDVEMEEKKVEEQLEDARPQKAEPEEHSPVWSKIQQGHYGKYDVVAPHFLYPTTKEPEASDGGATLPSSPGEPGYVQYTAKRWGLRPVAVRPITRQSPTQV</sequence>
<dbReference type="RefSeq" id="XP_017774322.1">
    <property type="nucleotide sequence ID" value="XM_017918833.1"/>
</dbReference>
<keyword evidence="2" id="KW-0472">Membrane</keyword>
<accession>A0ABM1MIC2</accession>
<feature type="region of interest" description="Disordered" evidence="1">
    <location>
        <begin position="271"/>
        <end position="292"/>
    </location>
</feature>
<protein>
    <submittedName>
        <fullName evidence="4 5">Uncharacterized protein LOC108561054</fullName>
    </submittedName>
</protein>
<gene>
    <name evidence="4 5 6 7" type="primary">LOC108561054</name>
</gene>
<feature type="compositionally biased region" description="Basic and acidic residues" evidence="1">
    <location>
        <begin position="227"/>
        <end position="246"/>
    </location>
</feature>
<evidence type="ECO:0000313" key="3">
    <source>
        <dbReference type="Proteomes" id="UP000695000"/>
    </source>
</evidence>
<dbReference type="Proteomes" id="UP000695000">
    <property type="component" value="Unplaced"/>
</dbReference>
<proteinExistence type="predicted"/>
<organism evidence="3 5">
    <name type="scientific">Nicrophorus vespilloides</name>
    <name type="common">Boreal carrion beetle</name>
    <dbReference type="NCBI Taxonomy" id="110193"/>
    <lineage>
        <taxon>Eukaryota</taxon>
        <taxon>Metazoa</taxon>
        <taxon>Ecdysozoa</taxon>
        <taxon>Arthropoda</taxon>
        <taxon>Hexapoda</taxon>
        <taxon>Insecta</taxon>
        <taxon>Pterygota</taxon>
        <taxon>Neoptera</taxon>
        <taxon>Endopterygota</taxon>
        <taxon>Coleoptera</taxon>
        <taxon>Polyphaga</taxon>
        <taxon>Staphyliniformia</taxon>
        <taxon>Silphidae</taxon>
        <taxon>Nicrophorinae</taxon>
        <taxon>Nicrophorus</taxon>
    </lineage>
</organism>
<feature type="transmembrane region" description="Helical" evidence="2">
    <location>
        <begin position="95"/>
        <end position="115"/>
    </location>
</feature>
<dbReference type="RefSeq" id="XP_017774338.1">
    <property type="nucleotide sequence ID" value="XM_017918849.1"/>
</dbReference>
<feature type="transmembrane region" description="Helical" evidence="2">
    <location>
        <begin position="65"/>
        <end position="83"/>
    </location>
</feature>
<evidence type="ECO:0000313" key="6">
    <source>
        <dbReference type="RefSeq" id="XP_017774331.1"/>
    </source>
</evidence>
<feature type="transmembrane region" description="Helical" evidence="2">
    <location>
        <begin position="127"/>
        <end position="146"/>
    </location>
</feature>
<dbReference type="GeneID" id="108561054"/>
<keyword evidence="3" id="KW-1185">Reference proteome</keyword>
<evidence type="ECO:0000313" key="4">
    <source>
        <dbReference type="RefSeq" id="XP_017774314.1"/>
    </source>
</evidence>
<evidence type="ECO:0000313" key="7">
    <source>
        <dbReference type="RefSeq" id="XP_017774338.1"/>
    </source>
</evidence>
<evidence type="ECO:0000256" key="1">
    <source>
        <dbReference type="SAM" id="MobiDB-lite"/>
    </source>
</evidence>
<feature type="region of interest" description="Disordered" evidence="1">
    <location>
        <begin position="227"/>
        <end position="247"/>
    </location>
</feature>
<reference evidence="4 5" key="1">
    <citation type="submission" date="2025-05" db="UniProtKB">
        <authorList>
            <consortium name="RefSeq"/>
        </authorList>
    </citation>
    <scope>IDENTIFICATION</scope>
    <source>
        <tissue evidence="4 5">Whole Larva</tissue>
    </source>
</reference>
<evidence type="ECO:0000256" key="2">
    <source>
        <dbReference type="SAM" id="Phobius"/>
    </source>
</evidence>
<keyword evidence="2" id="KW-0812">Transmembrane</keyword>
<keyword evidence="2" id="KW-1133">Transmembrane helix</keyword>
<evidence type="ECO:0000313" key="5">
    <source>
        <dbReference type="RefSeq" id="XP_017774322.1"/>
    </source>
</evidence>
<name>A0ABM1MIC2_NICVS</name>